<organism evidence="2 3">
    <name type="scientific">Ephemerocybe angulata</name>
    <dbReference type="NCBI Taxonomy" id="980116"/>
    <lineage>
        <taxon>Eukaryota</taxon>
        <taxon>Fungi</taxon>
        <taxon>Dikarya</taxon>
        <taxon>Basidiomycota</taxon>
        <taxon>Agaricomycotina</taxon>
        <taxon>Agaricomycetes</taxon>
        <taxon>Agaricomycetidae</taxon>
        <taxon>Agaricales</taxon>
        <taxon>Agaricineae</taxon>
        <taxon>Psathyrellaceae</taxon>
        <taxon>Ephemerocybe</taxon>
    </lineage>
</organism>
<protein>
    <submittedName>
        <fullName evidence="2">Uncharacterized protein</fullName>
    </submittedName>
</protein>
<dbReference type="EMBL" id="JAACJK010000110">
    <property type="protein sequence ID" value="KAF5332482.1"/>
    <property type="molecule type" value="Genomic_DNA"/>
</dbReference>
<comment type="caution">
    <text evidence="2">The sequence shown here is derived from an EMBL/GenBank/DDBJ whole genome shotgun (WGS) entry which is preliminary data.</text>
</comment>
<dbReference type="AlphaFoldDB" id="A0A8H5C1X5"/>
<dbReference type="Proteomes" id="UP000541558">
    <property type="component" value="Unassembled WGS sequence"/>
</dbReference>
<reference evidence="2 3" key="1">
    <citation type="journal article" date="2020" name="ISME J.">
        <title>Uncovering the hidden diversity of litter-decomposition mechanisms in mushroom-forming fungi.</title>
        <authorList>
            <person name="Floudas D."/>
            <person name="Bentzer J."/>
            <person name="Ahren D."/>
            <person name="Johansson T."/>
            <person name="Persson P."/>
            <person name="Tunlid A."/>
        </authorList>
    </citation>
    <scope>NUCLEOTIDE SEQUENCE [LARGE SCALE GENOMIC DNA]</scope>
    <source>
        <strain evidence="2 3">CBS 175.51</strain>
    </source>
</reference>
<feature type="region of interest" description="Disordered" evidence="1">
    <location>
        <begin position="135"/>
        <end position="185"/>
    </location>
</feature>
<sequence length="205" mass="22589">MTRKLYDYQQTSLYPPHRERIPARLDDTPLAGTCSIVISPFLDVSQTSILKTSLHLAEATSLAGRISIATSPSWVATALHHNSPLPDPPDTDSRLHHPVAFAPLAGNISVATSSSHTVWQIKLLEGKYTADKYSDRNSRSRHLHRRLRQECARRVPSAPTLGGPNSQTDATDAPSIDTPSSQQAVPLLVHCKAHRLRREIGNRTE</sequence>
<accession>A0A8H5C1X5</accession>
<name>A0A8H5C1X5_9AGAR</name>
<evidence type="ECO:0000313" key="2">
    <source>
        <dbReference type="EMBL" id="KAF5332482.1"/>
    </source>
</evidence>
<keyword evidence="3" id="KW-1185">Reference proteome</keyword>
<proteinExistence type="predicted"/>
<evidence type="ECO:0000256" key="1">
    <source>
        <dbReference type="SAM" id="MobiDB-lite"/>
    </source>
</evidence>
<gene>
    <name evidence="2" type="ORF">D9611_005331</name>
</gene>
<evidence type="ECO:0000313" key="3">
    <source>
        <dbReference type="Proteomes" id="UP000541558"/>
    </source>
</evidence>